<feature type="transmembrane region" description="Helical" evidence="1">
    <location>
        <begin position="63"/>
        <end position="86"/>
    </location>
</feature>
<keyword evidence="1" id="KW-0812">Transmembrane</keyword>
<accession>A0A3E2NR45</accession>
<dbReference type="OrthoDB" id="5524812at2"/>
<feature type="transmembrane region" description="Helical" evidence="1">
    <location>
        <begin position="93"/>
        <end position="112"/>
    </location>
</feature>
<protein>
    <submittedName>
        <fullName evidence="2">DoxX family protein</fullName>
    </submittedName>
</protein>
<dbReference type="RefSeq" id="WP_117383931.1">
    <property type="nucleotide sequence ID" value="NZ_QWDE01000002.1"/>
</dbReference>
<feature type="transmembrane region" description="Helical" evidence="1">
    <location>
        <begin position="166"/>
        <end position="189"/>
    </location>
</feature>
<dbReference type="EMBL" id="QWDE01000002">
    <property type="protein sequence ID" value="RFZ83462.1"/>
    <property type="molecule type" value="Genomic_DNA"/>
</dbReference>
<evidence type="ECO:0000313" key="3">
    <source>
        <dbReference type="Proteomes" id="UP000260823"/>
    </source>
</evidence>
<keyword evidence="3" id="KW-1185">Reference proteome</keyword>
<name>A0A3E2NR45_9SPHI</name>
<reference evidence="2 3" key="1">
    <citation type="submission" date="2018-08" db="EMBL/GenBank/DDBJ databases">
        <title>Mucilaginibacter terrae sp. nov., isolated from manganese diggings.</title>
        <authorList>
            <person name="Huang Y."/>
            <person name="Zhou Z."/>
        </authorList>
    </citation>
    <scope>NUCLEOTIDE SEQUENCE [LARGE SCALE GENOMIC DNA]</scope>
    <source>
        <strain evidence="2 3">ZH6</strain>
    </source>
</reference>
<keyword evidence="1" id="KW-0472">Membrane</keyword>
<evidence type="ECO:0000256" key="1">
    <source>
        <dbReference type="SAM" id="Phobius"/>
    </source>
</evidence>
<gene>
    <name evidence="2" type="ORF">DYU05_15135</name>
</gene>
<evidence type="ECO:0000313" key="2">
    <source>
        <dbReference type="EMBL" id="RFZ83462.1"/>
    </source>
</evidence>
<dbReference type="AlphaFoldDB" id="A0A3E2NR45"/>
<keyword evidence="1" id="KW-1133">Transmembrane helix</keyword>
<organism evidence="2 3">
    <name type="scientific">Mucilaginibacter terrenus</name>
    <dbReference type="NCBI Taxonomy" id="2482727"/>
    <lineage>
        <taxon>Bacteria</taxon>
        <taxon>Pseudomonadati</taxon>
        <taxon>Bacteroidota</taxon>
        <taxon>Sphingobacteriia</taxon>
        <taxon>Sphingobacteriales</taxon>
        <taxon>Sphingobacteriaceae</taxon>
        <taxon>Mucilaginibacter</taxon>
    </lineage>
</organism>
<sequence length="240" mass="26894">MQISTVLDKLHAQATHNRWMRYFATFNRVALAWGFLLSGFIKIMGERFTSLSNNHPMGAYLEALYHTGFYYTFIGVAQVTAAILILIPRTAVLGVLLYLPIILNICVLSLSVRFEGSLLTSPLMVISCLFLLCWYYDRIKYILPFNTPPSTRATSPSEYSNSFPKAFFAGVFATVAMVVFALTHVFSIMPRNTLSDCNLQCKDSANPGACKIFCECIHQKGQPLNNCLENYNKVVKGSAR</sequence>
<proteinExistence type="predicted"/>
<feature type="transmembrane region" description="Helical" evidence="1">
    <location>
        <begin position="21"/>
        <end position="43"/>
    </location>
</feature>
<comment type="caution">
    <text evidence="2">The sequence shown here is derived from an EMBL/GenBank/DDBJ whole genome shotgun (WGS) entry which is preliminary data.</text>
</comment>
<dbReference type="Proteomes" id="UP000260823">
    <property type="component" value="Unassembled WGS sequence"/>
</dbReference>